<protein>
    <submittedName>
        <fullName evidence="7">Rim13p</fullName>
    </submittedName>
</protein>
<dbReference type="Pfam" id="PF00648">
    <property type="entry name" value="Peptidase_C2"/>
    <property type="match status" value="1"/>
</dbReference>
<evidence type="ECO:0000313" key="8">
    <source>
        <dbReference type="Proteomes" id="UP000232875"/>
    </source>
</evidence>
<comment type="similarity">
    <text evidence="1">Belongs to the peptidase C2 family. PalB/RIM13 subfamily.</text>
</comment>
<dbReference type="PANTHER" id="PTHR46143">
    <property type="entry name" value="CALPAIN-7"/>
    <property type="match status" value="1"/>
</dbReference>
<dbReference type="InterPro" id="IPR012337">
    <property type="entry name" value="RNaseH-like_sf"/>
</dbReference>
<feature type="active site" evidence="5">
    <location>
        <position position="129"/>
    </location>
</feature>
<dbReference type="PROSITE" id="PS50203">
    <property type="entry name" value="CALPAIN_CAT"/>
    <property type="match status" value="1"/>
</dbReference>
<dbReference type="GO" id="GO:0006508">
    <property type="term" value="P:proteolysis"/>
    <property type="evidence" value="ECO:0007669"/>
    <property type="project" value="UniProtKB-KW"/>
</dbReference>
<dbReference type="AlphaFoldDB" id="A0A2N1JHH1"/>
<evidence type="ECO:0000256" key="3">
    <source>
        <dbReference type="ARBA" id="ARBA00022801"/>
    </source>
</evidence>
<organism evidence="7 8">
    <name type="scientific">Malassezia vespertilionis</name>
    <dbReference type="NCBI Taxonomy" id="2020962"/>
    <lineage>
        <taxon>Eukaryota</taxon>
        <taxon>Fungi</taxon>
        <taxon>Dikarya</taxon>
        <taxon>Basidiomycota</taxon>
        <taxon>Ustilaginomycotina</taxon>
        <taxon>Malasseziomycetes</taxon>
        <taxon>Malasseziales</taxon>
        <taxon>Malasseziaceae</taxon>
        <taxon>Malassezia</taxon>
    </lineage>
</organism>
<evidence type="ECO:0000256" key="5">
    <source>
        <dbReference type="PROSITE-ProRule" id="PRU00239"/>
    </source>
</evidence>
<dbReference type="GO" id="GO:0004198">
    <property type="term" value="F:calcium-dependent cysteine-type endopeptidase activity"/>
    <property type="evidence" value="ECO:0007669"/>
    <property type="project" value="InterPro"/>
</dbReference>
<dbReference type="InterPro" id="IPR038765">
    <property type="entry name" value="Papain-like_cys_pep_sf"/>
</dbReference>
<dbReference type="InterPro" id="IPR036213">
    <property type="entry name" value="Calpain_III_sf"/>
</dbReference>
<dbReference type="Gene3D" id="3.30.420.10">
    <property type="entry name" value="Ribonuclease H-like superfamily/Ribonuclease H"/>
    <property type="match status" value="2"/>
</dbReference>
<dbReference type="GO" id="GO:0003676">
    <property type="term" value="F:nucleic acid binding"/>
    <property type="evidence" value="ECO:0007669"/>
    <property type="project" value="InterPro"/>
</dbReference>
<accession>A0A2N1JHH1</accession>
<dbReference type="SUPFAM" id="SSF53098">
    <property type="entry name" value="Ribonuclease H-like"/>
    <property type="match status" value="1"/>
</dbReference>
<keyword evidence="4 5" id="KW-0788">Thiol protease</keyword>
<dbReference type="InterPro" id="IPR001300">
    <property type="entry name" value="Peptidase_C2_calpain_cat"/>
</dbReference>
<evidence type="ECO:0000256" key="4">
    <source>
        <dbReference type="ARBA" id="ARBA00022807"/>
    </source>
</evidence>
<keyword evidence="8" id="KW-1185">Reference proteome</keyword>
<evidence type="ECO:0000256" key="2">
    <source>
        <dbReference type="ARBA" id="ARBA00022670"/>
    </source>
</evidence>
<proteinExistence type="inferred from homology"/>
<keyword evidence="2 5" id="KW-0645">Protease</keyword>
<dbReference type="SMART" id="SM00230">
    <property type="entry name" value="CysPc"/>
    <property type="match status" value="1"/>
</dbReference>
<reference evidence="7 8" key="1">
    <citation type="submission" date="2017-10" db="EMBL/GenBank/DDBJ databases">
        <title>A novel species of cold-tolerant Malassezia isolated from bats.</title>
        <authorList>
            <person name="Lorch J.M."/>
            <person name="Palmer J.M."/>
            <person name="Vanderwolf K.J."/>
            <person name="Schmidt K.Z."/>
            <person name="Verant M.L."/>
            <person name="Weller T.J."/>
            <person name="Blehert D.S."/>
        </authorList>
    </citation>
    <scope>NUCLEOTIDE SEQUENCE [LARGE SCALE GENOMIC DNA]</scope>
    <source>
        <strain evidence="7 8">NWHC:44797-103</strain>
    </source>
</reference>
<evidence type="ECO:0000313" key="7">
    <source>
        <dbReference type="EMBL" id="PKI85978.1"/>
    </source>
</evidence>
<dbReference type="InterPro" id="IPR051297">
    <property type="entry name" value="PalB/RIM13"/>
</dbReference>
<dbReference type="SUPFAM" id="SSF54001">
    <property type="entry name" value="Cysteine proteinases"/>
    <property type="match status" value="1"/>
</dbReference>
<dbReference type="Gene3D" id="3.90.70.10">
    <property type="entry name" value="Cysteine proteinases"/>
    <property type="match status" value="1"/>
</dbReference>
<keyword evidence="3 5" id="KW-0378">Hydrolase</keyword>
<feature type="active site" evidence="5">
    <location>
        <position position="297"/>
    </location>
</feature>
<evidence type="ECO:0000256" key="1">
    <source>
        <dbReference type="ARBA" id="ARBA00010193"/>
    </source>
</evidence>
<sequence length="810" mass="89358">MGVTKEDARRSAAQAVQYEAEGKRYNALQMYTDAVEKYLELARSTPTDQSLTMRLLARAERLQRTLAEDGEGAYPRWESKENFTLVSTPALSARQVREGASYRRSNAPIYDPMSPIRGDGITQGSVTNCSFVAAISAAAAHDTRFGTSLAHGALYPRLDAGPCAALDARHTARLYLNGYARCIAVDEKLPMRAPDSYACAMPVGRPQLWPALLEKAFLAAQSSDYDFHGSDGTADLYMLTSWIPEHIALHHASFQREKGWMRFFRAWQEGRCLLTAGTGAQIDASAAPALRELIPEHCYSVVGLCETQLERQVMLVNPWGAATLRCTWEEFCTAFDTLGVNWDPSCFAHSCTVHGSWDESFDVGLRPERSDVALSDQYQLDVPPETQVWIHLERHKGYSSTSEPEYIALHAFLNNIGERRAQVERGGDMHSRAVQYALAVSRHGPAIRPYPSYTVHVYAQNPVSMYALHHNFPFHCVVHGKWQGRAAAGNSHSPCFRHNPQFRVVVRDAPGTLPRLQALLTTDSDIPVHIDMLRSQSQRVTSIDTRTLLASSGAYTHGLALCNLPAIQPGTSTLIASTFEPHKASFTLHVYCTNALDLEPIPAEGAGMYHRSASPRTPPCWNIAVQRTATISLVVAARGQGPRLALCDSQGGCVTQSGPTPEPCSQLTAKLECGAYTLTVSDTPISVDPIDDGVSYVIKTPKPILDGMDEWCTTTHGETGLIDACLAEDAPSHAMVRTAVLAYVLDRVPDLLAHLHYRIVDVSSIKELVRRWYGAERMWQSSSTVRHRALEDIRGSMQELAFYRATVFQA</sequence>
<feature type="domain" description="Calpain catalytic" evidence="6">
    <location>
        <begin position="121"/>
        <end position="343"/>
    </location>
</feature>
<dbReference type="SUPFAM" id="SSF49758">
    <property type="entry name" value="Calpain large subunit, middle domain (domain III)"/>
    <property type="match status" value="1"/>
</dbReference>
<dbReference type="SUPFAM" id="SSF116846">
    <property type="entry name" value="MIT domain"/>
    <property type="match status" value="1"/>
</dbReference>
<dbReference type="OrthoDB" id="167576at2759"/>
<dbReference type="InterPro" id="IPR036181">
    <property type="entry name" value="MIT_dom_sf"/>
</dbReference>
<dbReference type="Gene3D" id="2.60.120.380">
    <property type="match status" value="1"/>
</dbReference>
<dbReference type="InterPro" id="IPR036397">
    <property type="entry name" value="RNaseH_sf"/>
</dbReference>
<dbReference type="STRING" id="2020962.A0A2N1JHH1"/>
<name>A0A2N1JHH1_9BASI</name>
<evidence type="ECO:0000259" key="6">
    <source>
        <dbReference type="PROSITE" id="PS50203"/>
    </source>
</evidence>
<dbReference type="Proteomes" id="UP000232875">
    <property type="component" value="Unassembled WGS sequence"/>
</dbReference>
<feature type="active site" evidence="5">
    <location>
        <position position="317"/>
    </location>
</feature>
<dbReference type="PANTHER" id="PTHR46143:SF1">
    <property type="entry name" value="CALPAIN-7"/>
    <property type="match status" value="1"/>
</dbReference>
<gene>
    <name evidence="7" type="primary">RIM13</name>
    <name evidence="7" type="ORF">MVES_000159</name>
</gene>
<dbReference type="EMBL" id="KZ454987">
    <property type="protein sequence ID" value="PKI85978.1"/>
    <property type="molecule type" value="Genomic_DNA"/>
</dbReference>